<keyword evidence="7 12" id="KW-0963">Cytoplasm</keyword>
<keyword evidence="10 12" id="KW-0413">Isomerase</keyword>
<evidence type="ECO:0000256" key="4">
    <source>
        <dbReference type="ARBA" id="ARBA00009667"/>
    </source>
</evidence>
<comment type="catalytic activity">
    <reaction evidence="1 12 14">
        <text>1-(5-phospho-beta-D-ribosyl)-5-[(5-phospho-beta-D-ribosylamino)methylideneamino]imidazole-4-carboxamide = 5-[(5-phospho-1-deoxy-D-ribulos-1-ylimino)methylamino]-1-(5-phospho-beta-D-ribosyl)imidazole-4-carboxamide</text>
        <dbReference type="Rhea" id="RHEA:15469"/>
        <dbReference type="ChEBI" id="CHEBI:58435"/>
        <dbReference type="ChEBI" id="CHEBI:58525"/>
        <dbReference type="EC" id="5.3.1.16"/>
    </reaction>
</comment>
<dbReference type="InterPro" id="IPR013785">
    <property type="entry name" value="Aldolase_TIM"/>
</dbReference>
<dbReference type="RefSeq" id="WP_181495383.1">
    <property type="nucleotide sequence ID" value="NZ_CP032152.1"/>
</dbReference>
<evidence type="ECO:0000256" key="7">
    <source>
        <dbReference type="ARBA" id="ARBA00022490"/>
    </source>
</evidence>
<dbReference type="AlphaFoldDB" id="A0A3B7M959"/>
<dbReference type="InterPro" id="IPR023016">
    <property type="entry name" value="HisA/PriA"/>
</dbReference>
<dbReference type="Pfam" id="PF00977">
    <property type="entry name" value="His_biosynth"/>
    <property type="match status" value="1"/>
</dbReference>
<dbReference type="InterPro" id="IPR006062">
    <property type="entry name" value="His_biosynth"/>
</dbReference>
<evidence type="ECO:0000256" key="11">
    <source>
        <dbReference type="ARBA" id="ARBA00030547"/>
    </source>
</evidence>
<dbReference type="SUPFAM" id="SSF51366">
    <property type="entry name" value="Ribulose-phoshate binding barrel"/>
    <property type="match status" value="1"/>
</dbReference>
<evidence type="ECO:0000256" key="1">
    <source>
        <dbReference type="ARBA" id="ARBA00000901"/>
    </source>
</evidence>
<evidence type="ECO:0000256" key="2">
    <source>
        <dbReference type="ARBA" id="ARBA00004496"/>
    </source>
</evidence>
<name>A0A3B7M959_9CYAN</name>
<comment type="similarity">
    <text evidence="4 12 13">Belongs to the HisA/HisF family.</text>
</comment>
<evidence type="ECO:0000256" key="6">
    <source>
        <dbReference type="ARBA" id="ARBA00018464"/>
    </source>
</evidence>
<comment type="subcellular location">
    <subcellularLocation>
        <location evidence="2 12 14">Cytoplasm</location>
    </subcellularLocation>
</comment>
<evidence type="ECO:0000256" key="13">
    <source>
        <dbReference type="RuleBase" id="RU003657"/>
    </source>
</evidence>
<evidence type="ECO:0000256" key="12">
    <source>
        <dbReference type="HAMAP-Rule" id="MF_01014"/>
    </source>
</evidence>
<dbReference type="InterPro" id="IPR006063">
    <property type="entry name" value="HisA_bact_arch"/>
</dbReference>
<keyword evidence="16" id="KW-1185">Reference proteome</keyword>
<evidence type="ECO:0000256" key="9">
    <source>
        <dbReference type="ARBA" id="ARBA00023102"/>
    </source>
</evidence>
<dbReference type="Gene3D" id="3.20.20.70">
    <property type="entry name" value="Aldolase class I"/>
    <property type="match status" value="1"/>
</dbReference>
<dbReference type="PANTHER" id="PTHR43090:SF2">
    <property type="entry name" value="1-(5-PHOSPHORIBOSYL)-5-[(5-PHOSPHORIBOSYLAMINO)METHYLIDENEAMINO] IMIDAZOLE-4-CARBOXAMIDE ISOMERASE"/>
    <property type="match status" value="1"/>
</dbReference>
<sequence length="257" mass="27408">MDVIPAIDLLDGKCVRLVQGDYGKVNVFHDDPLKVALYWQRLGAPRLHVVDLDAAKTGEPRNYDLIAKIVASLEIPVQVGGGLRSRQAVAELFLQGVNRAILGTVALEDPELVASLAADYPGRIWVGLDARDGYVATRGWLETSTILATDLAQKMAAMGVAGFVYTDIQRDGTLQGPNIPALRQLLAATDRPVIASGGVSSLTDILSLFALSPQGLSGAIVGKALYTKAVDLREAVRAVGQGRWQDIPPDLGSTTWV</sequence>
<reference evidence="16" key="1">
    <citation type="submission" date="2018-09" db="EMBL/GenBank/DDBJ databases">
        <title>Complete genome sequence of thermophilic cyanobacteria strain Thermosynechococcus elongatus PKUAC-SCTE542.</title>
        <authorList>
            <person name="Liang Y."/>
            <person name="Tang J."/>
            <person name="Daroch M."/>
        </authorList>
    </citation>
    <scope>NUCLEOTIDE SEQUENCE [LARGE SCALE GENOMIC DNA]</scope>
    <source>
        <strain evidence="16">E542</strain>
    </source>
</reference>
<dbReference type="GO" id="GO:0003949">
    <property type="term" value="F:1-(5-phosphoribosyl)-5-[(5-phosphoribosylamino)methylideneamino]imidazole-4-carboxamide isomerase activity"/>
    <property type="evidence" value="ECO:0007669"/>
    <property type="project" value="UniProtKB-UniRule"/>
</dbReference>
<dbReference type="NCBIfam" id="TIGR00007">
    <property type="entry name" value="1-(5-phosphoribosyl)-5-[(5-phosphoribosylamino)methylideneamino]imidazole-4-carboxamide isomerase"/>
    <property type="match status" value="1"/>
</dbReference>
<evidence type="ECO:0000256" key="3">
    <source>
        <dbReference type="ARBA" id="ARBA00005133"/>
    </source>
</evidence>
<accession>A0A3B7M959</accession>
<dbReference type="EMBL" id="CP032152">
    <property type="protein sequence ID" value="AXY67147.1"/>
    <property type="molecule type" value="Genomic_DNA"/>
</dbReference>
<dbReference type="KEGG" id="tsq:D3A95_00030"/>
<dbReference type="InterPro" id="IPR044524">
    <property type="entry name" value="Isoase_HisA-like"/>
</dbReference>
<dbReference type="EC" id="5.3.1.16" evidence="5 12"/>
<evidence type="ECO:0000256" key="8">
    <source>
        <dbReference type="ARBA" id="ARBA00022605"/>
    </source>
</evidence>
<proteinExistence type="inferred from homology"/>
<dbReference type="CDD" id="cd04732">
    <property type="entry name" value="HisA"/>
    <property type="match status" value="1"/>
</dbReference>
<dbReference type="FunFam" id="3.20.20.70:FF:000009">
    <property type="entry name" value="1-(5-phosphoribosyl)-5-[(5-phosphoribosylamino)methylideneamino] imidazole-4-carboxamide isomerase"/>
    <property type="match status" value="1"/>
</dbReference>
<feature type="active site" description="Proton donor" evidence="12">
    <location>
        <position position="129"/>
    </location>
</feature>
<evidence type="ECO:0000313" key="15">
    <source>
        <dbReference type="EMBL" id="AXY67147.1"/>
    </source>
</evidence>
<gene>
    <name evidence="12 15" type="primary">hisA</name>
    <name evidence="15" type="ORF">D3A95_00030</name>
</gene>
<dbReference type="PANTHER" id="PTHR43090">
    <property type="entry name" value="1-(5-PHOSPHORIBOSYL)-5-[(5-PHOSPHORIBOSYLAMINO)METHYLIDENEAMINO] IMIDAZOLE-4-CARBOXAMIDE ISOMERASE"/>
    <property type="match status" value="1"/>
</dbReference>
<dbReference type="UniPathway" id="UPA00031">
    <property type="reaction ID" value="UER00009"/>
</dbReference>
<evidence type="ECO:0000313" key="16">
    <source>
        <dbReference type="Proteomes" id="UP000261812"/>
    </source>
</evidence>
<organism evidence="15 16">
    <name type="scientific">Thermosynechococcus sichuanensis E542</name>
    <dbReference type="NCBI Taxonomy" id="2016101"/>
    <lineage>
        <taxon>Bacteria</taxon>
        <taxon>Bacillati</taxon>
        <taxon>Cyanobacteriota</taxon>
        <taxon>Cyanophyceae</taxon>
        <taxon>Acaryochloridales</taxon>
        <taxon>Thermosynechococcaceae</taxon>
        <taxon>Thermosynechococcus</taxon>
        <taxon>Thermosynechococcus sichuanensis</taxon>
    </lineage>
</organism>
<feature type="active site" description="Proton acceptor" evidence="12">
    <location>
        <position position="8"/>
    </location>
</feature>
<evidence type="ECO:0000256" key="14">
    <source>
        <dbReference type="RuleBase" id="RU003658"/>
    </source>
</evidence>
<evidence type="ECO:0000256" key="5">
    <source>
        <dbReference type="ARBA" id="ARBA00012550"/>
    </source>
</evidence>
<evidence type="ECO:0000256" key="10">
    <source>
        <dbReference type="ARBA" id="ARBA00023235"/>
    </source>
</evidence>
<dbReference type="InterPro" id="IPR011060">
    <property type="entry name" value="RibuloseP-bd_barrel"/>
</dbReference>
<comment type="pathway">
    <text evidence="3 12 14">Amino-acid biosynthesis; L-histidine biosynthesis; L-histidine from 5-phospho-alpha-D-ribose 1-diphosphate: step 4/9.</text>
</comment>
<dbReference type="GO" id="GO:0005737">
    <property type="term" value="C:cytoplasm"/>
    <property type="evidence" value="ECO:0007669"/>
    <property type="project" value="UniProtKB-SubCell"/>
</dbReference>
<dbReference type="GO" id="GO:0000162">
    <property type="term" value="P:L-tryptophan biosynthetic process"/>
    <property type="evidence" value="ECO:0007669"/>
    <property type="project" value="TreeGrafter"/>
</dbReference>
<dbReference type="HAMAP" id="MF_01014">
    <property type="entry name" value="HisA"/>
    <property type="match status" value="1"/>
</dbReference>
<protein>
    <recommendedName>
        <fullName evidence="6 12">1-(5-phosphoribosyl)-5-[(5-phosphoribosylamino)methylideneamino] imidazole-4-carboxamide isomerase</fullName>
        <ecNumber evidence="5 12">5.3.1.16</ecNumber>
    </recommendedName>
    <alternativeName>
        <fullName evidence="11 12">Phosphoribosylformimino-5-aminoimidazole carboxamide ribotide isomerase</fullName>
    </alternativeName>
</protein>
<keyword evidence="9 12" id="KW-0368">Histidine biosynthesis</keyword>
<keyword evidence="8 12" id="KW-0028">Amino-acid biosynthesis</keyword>
<dbReference type="GO" id="GO:0000105">
    <property type="term" value="P:L-histidine biosynthetic process"/>
    <property type="evidence" value="ECO:0007669"/>
    <property type="project" value="UniProtKB-UniRule"/>
</dbReference>
<dbReference type="Proteomes" id="UP000261812">
    <property type="component" value="Chromosome"/>
</dbReference>